<evidence type="ECO:0000256" key="1">
    <source>
        <dbReference type="ARBA" id="ARBA00006857"/>
    </source>
</evidence>
<reference evidence="7 8" key="1">
    <citation type="submission" date="2019-06" db="EMBL/GenBank/DDBJ databases">
        <title>Discovery of a novel chromosome fission-fusion reversal in muntjac.</title>
        <authorList>
            <person name="Mudd A.B."/>
            <person name="Bredeson J.V."/>
            <person name="Baum R."/>
            <person name="Hockemeyer D."/>
            <person name="Rokhsar D.S."/>
        </authorList>
    </citation>
    <scope>NUCLEOTIDE SEQUENCE [LARGE SCALE GENOMIC DNA]</scope>
    <source>
        <strain evidence="7">UTSW_UCB_Mm</strain>
        <tissue evidence="7">Fibroblast cell line</tissue>
    </source>
</reference>
<organism evidence="7 8">
    <name type="scientific">Muntiacus muntjak</name>
    <name type="common">Barking deer</name>
    <name type="synonym">Indian muntjac</name>
    <dbReference type="NCBI Taxonomy" id="9888"/>
    <lineage>
        <taxon>Eukaryota</taxon>
        <taxon>Metazoa</taxon>
        <taxon>Chordata</taxon>
        <taxon>Craniata</taxon>
        <taxon>Vertebrata</taxon>
        <taxon>Euteleostomi</taxon>
        <taxon>Mammalia</taxon>
        <taxon>Eutheria</taxon>
        <taxon>Laurasiatheria</taxon>
        <taxon>Artiodactyla</taxon>
        <taxon>Ruminantia</taxon>
        <taxon>Pecora</taxon>
        <taxon>Cervidae</taxon>
        <taxon>Muntiacinae</taxon>
        <taxon>Muntiacus</taxon>
    </lineage>
</organism>
<dbReference type="SMART" id="SM01384">
    <property type="entry name" value="Ribosomal_L15e"/>
    <property type="match status" value="1"/>
</dbReference>
<accession>A0A5N3VAZ5</accession>
<dbReference type="GO" id="GO:0003735">
    <property type="term" value="F:structural constituent of ribosome"/>
    <property type="evidence" value="ECO:0007669"/>
    <property type="project" value="InterPro"/>
</dbReference>
<sequence length="138" mass="15936">MGADKYIQELWRKKQSDVMRFLPAVRCWPYRPLFRAAPRPPPPARQGSVIYRVRVCHGGRKRPVPKGATFGKPVHHSVNPLKFARSLQSWITKPVHKHGEMQGLTSAGRRFHLPIRGSRGSRCAAWRRLSALQPHRYR</sequence>
<dbReference type="PANTHER" id="PTHR11847">
    <property type="entry name" value="RIBOSOMAL PROTEIN L15"/>
    <property type="match status" value="1"/>
</dbReference>
<keyword evidence="3 6" id="KW-0687">Ribonucleoprotein</keyword>
<dbReference type="Pfam" id="PF00827">
    <property type="entry name" value="Ribosomal_L15e"/>
    <property type="match status" value="1"/>
</dbReference>
<dbReference type="InterPro" id="IPR012678">
    <property type="entry name" value="Ribosomal_uL23/eL15/eS24_sf"/>
</dbReference>
<dbReference type="GO" id="GO:0003723">
    <property type="term" value="F:RNA binding"/>
    <property type="evidence" value="ECO:0007669"/>
    <property type="project" value="TreeGrafter"/>
</dbReference>
<comment type="subunit">
    <text evidence="5">Component of the large ribosomal subunit. Interacts with IFIT1 (via TPR repeats 1-4).</text>
</comment>
<evidence type="ECO:0000256" key="6">
    <source>
        <dbReference type="RuleBase" id="RU000663"/>
    </source>
</evidence>
<evidence type="ECO:0000256" key="5">
    <source>
        <dbReference type="ARBA" id="ARBA00046623"/>
    </source>
</evidence>
<dbReference type="GO" id="GO:0022625">
    <property type="term" value="C:cytosolic large ribosomal subunit"/>
    <property type="evidence" value="ECO:0007669"/>
    <property type="project" value="TreeGrafter"/>
</dbReference>
<proteinExistence type="inferred from homology"/>
<evidence type="ECO:0000256" key="4">
    <source>
        <dbReference type="ARBA" id="ARBA00034092"/>
    </source>
</evidence>
<dbReference type="InterPro" id="IPR024794">
    <property type="entry name" value="Rbsml_eL15_core_dom_sf"/>
</dbReference>
<dbReference type="SUPFAM" id="SSF54189">
    <property type="entry name" value="Ribosomal proteins S24e, L23 and L15e"/>
    <property type="match status" value="1"/>
</dbReference>
<dbReference type="PANTHER" id="PTHR11847:SF4">
    <property type="entry name" value="LARGE RIBOSOMAL SUBUNIT PROTEIN EL15"/>
    <property type="match status" value="1"/>
</dbReference>
<protein>
    <recommendedName>
        <fullName evidence="6">Ribosomal protein L15</fullName>
    </recommendedName>
</protein>
<dbReference type="Proteomes" id="UP000326458">
    <property type="component" value="Unassembled WGS sequence"/>
</dbReference>
<dbReference type="GO" id="GO:0002181">
    <property type="term" value="P:cytoplasmic translation"/>
    <property type="evidence" value="ECO:0007669"/>
    <property type="project" value="TreeGrafter"/>
</dbReference>
<comment type="caution">
    <text evidence="7">The sequence shown here is derived from an EMBL/GenBank/DDBJ whole genome shotgun (WGS) entry which is preliminary data.</text>
</comment>
<comment type="function">
    <text evidence="4">Component of the large ribosomal subunit. The ribosome is a large ribonucleoprotein complex responsible for the synthesis of proteins in the cell.</text>
</comment>
<keyword evidence="8" id="KW-1185">Reference proteome</keyword>
<name>A0A5N3VAZ5_MUNMU</name>
<dbReference type="EMBL" id="VCEA01000002">
    <property type="protein sequence ID" value="KAB0346341.1"/>
    <property type="molecule type" value="Genomic_DNA"/>
</dbReference>
<evidence type="ECO:0000313" key="7">
    <source>
        <dbReference type="EMBL" id="KAB0346341.1"/>
    </source>
</evidence>
<evidence type="ECO:0000256" key="3">
    <source>
        <dbReference type="ARBA" id="ARBA00023274"/>
    </source>
</evidence>
<evidence type="ECO:0000313" key="8">
    <source>
        <dbReference type="Proteomes" id="UP000326458"/>
    </source>
</evidence>
<dbReference type="Gene3D" id="3.40.1120.10">
    <property type="entry name" value="Ribosomal protein l15e"/>
    <property type="match status" value="2"/>
</dbReference>
<dbReference type="AlphaFoldDB" id="A0A5N3VAZ5"/>
<gene>
    <name evidence="7" type="ORF">FD754_011198</name>
</gene>
<dbReference type="InterPro" id="IPR000439">
    <property type="entry name" value="Ribosomal_eL15"/>
</dbReference>
<evidence type="ECO:0000256" key="2">
    <source>
        <dbReference type="ARBA" id="ARBA00022980"/>
    </source>
</evidence>
<keyword evidence="2 6" id="KW-0689">Ribosomal protein</keyword>
<comment type="similarity">
    <text evidence="1 6">Belongs to the eukaryotic ribosomal protein eL15 family.</text>
</comment>